<keyword evidence="3" id="KW-1185">Reference proteome</keyword>
<gene>
    <name evidence="2" type="ORF">MNEG_5171</name>
</gene>
<dbReference type="Proteomes" id="UP000054498">
    <property type="component" value="Unassembled WGS sequence"/>
</dbReference>
<proteinExistence type="predicted"/>
<dbReference type="GeneID" id="25738048"/>
<evidence type="ECO:0000313" key="2">
    <source>
        <dbReference type="EMBL" id="KIZ02789.1"/>
    </source>
</evidence>
<dbReference type="InterPro" id="IPR032675">
    <property type="entry name" value="LRR_dom_sf"/>
</dbReference>
<sequence length="509" mass="53882">MRLLRLMCTWGVAPGPDGAPACWRGVKHVYGCPSTCVPALAALCPGLEALSISLQDSNGVLFHDAAAALASLTGLTSLRIAFNRTEDPACGKGAHLSFWRRESVAALRALTRLRSLVVFTGGASLGFHSWADWVKGLTALTELQLVGLLPAVTAQPTGLRRLVLEGVGAIGLSSQLTGIAAAGLAQLTQLRCTSWFDRAGQPLPFGPALAAVAGLVDLSLPAARLAQGHLEALASAAPQLTRLEAASITASDECTAEFPKLCTLAAAFGPGYNYNLGLLAPQLQRLELAPSKVDEEDIITSAAGTLQELAMRGAFKDFCRNGRDSFSWVGCVDATTFEISDQLDLAAPIDKKTMVRDVLLELLSNLGGLGFMAQLSLTVAHQPDAALSLVAAAGTFSGLQRLRLRYVASLVPLDRVVGLLLYFRGLEELELEEGPTSSMCDESFDDSCLDLLEAGRPKSLTKVTLTDTWCVTRECVDAVQRRAAARGWPLEVVLDCSDAELLGARGSPR</sequence>
<dbReference type="GO" id="GO:0005930">
    <property type="term" value="C:axoneme"/>
    <property type="evidence" value="ECO:0007669"/>
    <property type="project" value="UniProtKB-SubCell"/>
</dbReference>
<comment type="subcellular location">
    <subcellularLocation>
        <location evidence="1">Cytoplasm</location>
        <location evidence="1">Cytoskeleton</location>
        <location evidence="1">Cilium axoneme</location>
    </subcellularLocation>
</comment>
<name>A0A0D2L7G2_9CHLO</name>
<dbReference type="AlphaFoldDB" id="A0A0D2L7G2"/>
<dbReference type="Gene3D" id="3.80.10.10">
    <property type="entry name" value="Ribonuclease Inhibitor"/>
    <property type="match status" value="1"/>
</dbReference>
<dbReference type="SUPFAM" id="SSF52047">
    <property type="entry name" value="RNI-like"/>
    <property type="match status" value="1"/>
</dbReference>
<protein>
    <submittedName>
        <fullName evidence="2">Uncharacterized protein</fullName>
    </submittedName>
</protein>
<dbReference type="EMBL" id="KK100976">
    <property type="protein sequence ID" value="KIZ02789.1"/>
    <property type="molecule type" value="Genomic_DNA"/>
</dbReference>
<evidence type="ECO:0000313" key="3">
    <source>
        <dbReference type="Proteomes" id="UP000054498"/>
    </source>
</evidence>
<accession>A0A0D2L7G2</accession>
<dbReference type="RefSeq" id="XP_013901808.1">
    <property type="nucleotide sequence ID" value="XM_014046354.1"/>
</dbReference>
<dbReference type="KEGG" id="mng:MNEG_5171"/>
<organism evidence="2 3">
    <name type="scientific">Monoraphidium neglectum</name>
    <dbReference type="NCBI Taxonomy" id="145388"/>
    <lineage>
        <taxon>Eukaryota</taxon>
        <taxon>Viridiplantae</taxon>
        <taxon>Chlorophyta</taxon>
        <taxon>core chlorophytes</taxon>
        <taxon>Chlorophyceae</taxon>
        <taxon>CS clade</taxon>
        <taxon>Sphaeropleales</taxon>
        <taxon>Selenastraceae</taxon>
        <taxon>Monoraphidium</taxon>
    </lineage>
</organism>
<evidence type="ECO:0000256" key="1">
    <source>
        <dbReference type="ARBA" id="ARBA00004430"/>
    </source>
</evidence>
<reference evidence="2 3" key="1">
    <citation type="journal article" date="2013" name="BMC Genomics">
        <title>Reconstruction of the lipid metabolism for the microalga Monoraphidium neglectum from its genome sequence reveals characteristics suitable for biofuel production.</title>
        <authorList>
            <person name="Bogen C."/>
            <person name="Al-Dilaimi A."/>
            <person name="Albersmeier A."/>
            <person name="Wichmann J."/>
            <person name="Grundmann M."/>
            <person name="Rupp O."/>
            <person name="Lauersen K.J."/>
            <person name="Blifernez-Klassen O."/>
            <person name="Kalinowski J."/>
            <person name="Goesmann A."/>
            <person name="Mussgnug J.H."/>
            <person name="Kruse O."/>
        </authorList>
    </citation>
    <scope>NUCLEOTIDE SEQUENCE [LARGE SCALE GENOMIC DNA]</scope>
    <source>
        <strain evidence="2 3">SAG 48.87</strain>
    </source>
</reference>